<dbReference type="HOGENOM" id="CLU_041307_0_0_1"/>
<organism evidence="6 7">
    <name type="scientific">Cochliobolus heterostrophus (strain C5 / ATCC 48332 / race O)</name>
    <name type="common">Southern corn leaf blight fungus</name>
    <name type="synonym">Bipolaris maydis</name>
    <dbReference type="NCBI Taxonomy" id="701091"/>
    <lineage>
        <taxon>Eukaryota</taxon>
        <taxon>Fungi</taxon>
        <taxon>Dikarya</taxon>
        <taxon>Ascomycota</taxon>
        <taxon>Pezizomycotina</taxon>
        <taxon>Dothideomycetes</taxon>
        <taxon>Pleosporomycetidae</taxon>
        <taxon>Pleosporales</taxon>
        <taxon>Pleosporineae</taxon>
        <taxon>Pleosporaceae</taxon>
        <taxon>Bipolaris</taxon>
    </lineage>
</organism>
<dbReference type="GO" id="GO:0000287">
    <property type="term" value="F:magnesium ion binding"/>
    <property type="evidence" value="ECO:0007669"/>
    <property type="project" value="TreeGrafter"/>
</dbReference>
<dbReference type="SUPFAM" id="SSF144083">
    <property type="entry name" value="Magnesium transport protein CorA, transmembrane region"/>
    <property type="match status" value="1"/>
</dbReference>
<dbReference type="STRING" id="701091.M2T1Q8"/>
<dbReference type="GO" id="GO:0015087">
    <property type="term" value="F:cobalt ion transmembrane transporter activity"/>
    <property type="evidence" value="ECO:0007669"/>
    <property type="project" value="TreeGrafter"/>
</dbReference>
<feature type="transmembrane region" description="Helical" evidence="5">
    <location>
        <begin position="352"/>
        <end position="373"/>
    </location>
</feature>
<proteinExistence type="predicted"/>
<dbReference type="GO" id="GO:0015095">
    <property type="term" value="F:magnesium ion transmembrane transporter activity"/>
    <property type="evidence" value="ECO:0007669"/>
    <property type="project" value="TreeGrafter"/>
</dbReference>
<evidence type="ECO:0000256" key="1">
    <source>
        <dbReference type="ARBA" id="ARBA00004651"/>
    </source>
</evidence>
<gene>
    <name evidence="6" type="ORF">COCHEDRAFT_1224667</name>
</gene>
<dbReference type="InterPro" id="IPR045863">
    <property type="entry name" value="CorA_TM1_TM2"/>
</dbReference>
<keyword evidence="7" id="KW-1185">Reference proteome</keyword>
<comment type="subcellular location">
    <subcellularLocation>
        <location evidence="1">Cell membrane</location>
        <topology evidence="1">Multi-pass membrane protein</topology>
    </subcellularLocation>
</comment>
<dbReference type="Pfam" id="PF01544">
    <property type="entry name" value="CorA"/>
    <property type="match status" value="1"/>
</dbReference>
<dbReference type="PANTHER" id="PTHR46494:SF1">
    <property type="entry name" value="CORA FAMILY METAL ION TRANSPORTER (EUROFUNG)"/>
    <property type="match status" value="1"/>
</dbReference>
<evidence type="ECO:0000256" key="2">
    <source>
        <dbReference type="ARBA" id="ARBA00022692"/>
    </source>
</evidence>
<evidence type="ECO:0000313" key="6">
    <source>
        <dbReference type="EMBL" id="EMD91545.1"/>
    </source>
</evidence>
<evidence type="ECO:0000256" key="3">
    <source>
        <dbReference type="ARBA" id="ARBA00022989"/>
    </source>
</evidence>
<dbReference type="OMA" id="WIKLNIF"/>
<reference evidence="7" key="2">
    <citation type="journal article" date="2013" name="PLoS Genet.">
        <title>Comparative genome structure, secondary metabolite, and effector coding capacity across Cochliobolus pathogens.</title>
        <authorList>
            <person name="Condon B.J."/>
            <person name="Leng Y."/>
            <person name="Wu D."/>
            <person name="Bushley K.E."/>
            <person name="Ohm R.A."/>
            <person name="Otillar R."/>
            <person name="Martin J."/>
            <person name="Schackwitz W."/>
            <person name="Grimwood J."/>
            <person name="MohdZainudin N."/>
            <person name="Xue C."/>
            <person name="Wang R."/>
            <person name="Manning V.A."/>
            <person name="Dhillon B."/>
            <person name="Tu Z.J."/>
            <person name="Steffenson B.J."/>
            <person name="Salamov A."/>
            <person name="Sun H."/>
            <person name="Lowry S."/>
            <person name="LaButti K."/>
            <person name="Han J."/>
            <person name="Copeland A."/>
            <person name="Lindquist E."/>
            <person name="Barry K."/>
            <person name="Schmutz J."/>
            <person name="Baker S.E."/>
            <person name="Ciuffetti L.M."/>
            <person name="Grigoriev I.V."/>
            <person name="Zhong S."/>
            <person name="Turgeon B.G."/>
        </authorList>
    </citation>
    <scope>NUCLEOTIDE SEQUENCE [LARGE SCALE GENOMIC DNA]</scope>
    <source>
        <strain evidence="7">C5 / ATCC 48332 / race O</strain>
    </source>
</reference>
<feature type="transmembrane region" description="Helical" evidence="5">
    <location>
        <begin position="316"/>
        <end position="340"/>
    </location>
</feature>
<accession>M2T1Q8</accession>
<keyword evidence="4 5" id="KW-0472">Membrane</keyword>
<sequence>MADIPSIATILEYDPSTGTWRSRRLDLLGQNVTLPEVCFIFLKSSNWWEKGCSEEDRKKILLHFDAPDILSSKTFAKLNGYCGSRSSFSGDEDKSKLDSLSASSSVWFKILTKRVLEQEEMQESEDGKDYKWYEMSFFARWNSSSDRRVLCIGASPKMSATLETVLTVTSSPPPTFESQDPLAMLKPLFDEVIKLCDDNTWAVTKKVRDVELNRKRRCEFDKLRNLARHTGHIIEVEQVAIETMEQLLSLQESNFKFLDKLTKTYMVQAREYLAFQLQAMKSLRWRGQSTHDRLEEEINLAYNMLASSDNAVMKSITLLTMIFLPATFISALFSTTFFSFEENGWQFSPMFWIYWVIVIPLTITVVLGWWWWIGGSYEVLRDRWLHASDPKGPL</sequence>
<evidence type="ECO:0000313" key="7">
    <source>
        <dbReference type="Proteomes" id="UP000016936"/>
    </source>
</evidence>
<keyword evidence="3 5" id="KW-1133">Transmembrane helix</keyword>
<dbReference type="GO" id="GO:0005886">
    <property type="term" value="C:plasma membrane"/>
    <property type="evidence" value="ECO:0007669"/>
    <property type="project" value="UniProtKB-SubCell"/>
</dbReference>
<evidence type="ECO:0000256" key="4">
    <source>
        <dbReference type="ARBA" id="ARBA00023136"/>
    </source>
</evidence>
<reference evidence="6 7" key="1">
    <citation type="journal article" date="2012" name="PLoS Pathog.">
        <title>Diverse lifestyles and strategies of plant pathogenesis encoded in the genomes of eighteen Dothideomycetes fungi.</title>
        <authorList>
            <person name="Ohm R.A."/>
            <person name="Feau N."/>
            <person name="Henrissat B."/>
            <person name="Schoch C.L."/>
            <person name="Horwitz B.A."/>
            <person name="Barry K.W."/>
            <person name="Condon B.J."/>
            <person name="Copeland A.C."/>
            <person name="Dhillon B."/>
            <person name="Glaser F."/>
            <person name="Hesse C.N."/>
            <person name="Kosti I."/>
            <person name="LaButti K."/>
            <person name="Lindquist E.A."/>
            <person name="Lucas S."/>
            <person name="Salamov A.A."/>
            <person name="Bradshaw R.E."/>
            <person name="Ciuffetti L."/>
            <person name="Hamelin R.C."/>
            <person name="Kema G.H.J."/>
            <person name="Lawrence C."/>
            <person name="Scott J.A."/>
            <person name="Spatafora J.W."/>
            <person name="Turgeon B.G."/>
            <person name="de Wit P.J.G.M."/>
            <person name="Zhong S."/>
            <person name="Goodwin S.B."/>
            <person name="Grigoriev I.V."/>
        </authorList>
    </citation>
    <scope>NUCLEOTIDE SEQUENCE [LARGE SCALE GENOMIC DNA]</scope>
    <source>
        <strain evidence="7">C5 / ATCC 48332 / race O</strain>
    </source>
</reference>
<dbReference type="eggNOG" id="ENOG502S09S">
    <property type="taxonomic scope" value="Eukaryota"/>
</dbReference>
<keyword evidence="2 5" id="KW-0812">Transmembrane</keyword>
<name>M2T1Q8_COCH5</name>
<protein>
    <submittedName>
        <fullName evidence="6">Uncharacterized protein</fullName>
    </submittedName>
</protein>
<dbReference type="EMBL" id="KB445576">
    <property type="protein sequence ID" value="EMD91545.1"/>
    <property type="molecule type" value="Genomic_DNA"/>
</dbReference>
<dbReference type="Gene3D" id="1.20.58.340">
    <property type="entry name" value="Magnesium transport protein CorA, transmembrane region"/>
    <property type="match status" value="1"/>
</dbReference>
<dbReference type="AlphaFoldDB" id="M2T1Q8"/>
<dbReference type="PANTHER" id="PTHR46494">
    <property type="entry name" value="CORA FAMILY METAL ION TRANSPORTER (EUROFUNG)"/>
    <property type="match status" value="1"/>
</dbReference>
<evidence type="ECO:0000256" key="5">
    <source>
        <dbReference type="SAM" id="Phobius"/>
    </source>
</evidence>
<dbReference type="OrthoDB" id="5427271at2759"/>
<dbReference type="GO" id="GO:0050897">
    <property type="term" value="F:cobalt ion binding"/>
    <property type="evidence" value="ECO:0007669"/>
    <property type="project" value="TreeGrafter"/>
</dbReference>
<dbReference type="Proteomes" id="UP000016936">
    <property type="component" value="Unassembled WGS sequence"/>
</dbReference>
<dbReference type="InterPro" id="IPR002523">
    <property type="entry name" value="MgTranspt_CorA/ZnTranspt_ZntB"/>
</dbReference>